<feature type="region of interest" description="Disordered" evidence="1">
    <location>
        <begin position="1"/>
        <end position="34"/>
    </location>
</feature>
<dbReference type="RefSeq" id="WP_188556471.1">
    <property type="nucleotide sequence ID" value="NZ_BMGS01000002.1"/>
</dbReference>
<evidence type="ECO:0000313" key="3">
    <source>
        <dbReference type="Proteomes" id="UP000601361"/>
    </source>
</evidence>
<accession>A0ABQ1WLW2</accession>
<dbReference type="EMBL" id="BMGS01000002">
    <property type="protein sequence ID" value="GGG33395.1"/>
    <property type="molecule type" value="Genomic_DNA"/>
</dbReference>
<sequence length="127" mass="14032">MGTLNNSAVQGTDSTGSQYASYTDANVDANGNPTEAQIEEWRRKHGKVKCFEVDGKLVYFKQPTRQLVSAATAALTKTRDVSVYQETIMKNTQLNFVDETDQDVELYFALAGKVDEIITSKSATLKN</sequence>
<reference evidence="3" key="1">
    <citation type="journal article" date="2019" name="Int. J. Syst. Evol. Microbiol.">
        <title>The Global Catalogue of Microorganisms (GCM) 10K type strain sequencing project: providing services to taxonomists for standard genome sequencing and annotation.</title>
        <authorList>
            <consortium name="The Broad Institute Genomics Platform"/>
            <consortium name="The Broad Institute Genome Sequencing Center for Infectious Disease"/>
            <person name="Wu L."/>
            <person name="Ma J."/>
        </authorList>
    </citation>
    <scope>NUCLEOTIDE SEQUENCE [LARGE SCALE GENOMIC DNA]</scope>
    <source>
        <strain evidence="3">CGMCC 1.12990</strain>
    </source>
</reference>
<proteinExistence type="predicted"/>
<organism evidence="2 3">
    <name type="scientific">Hymenobacter glacieicola</name>
    <dbReference type="NCBI Taxonomy" id="1562124"/>
    <lineage>
        <taxon>Bacteria</taxon>
        <taxon>Pseudomonadati</taxon>
        <taxon>Bacteroidota</taxon>
        <taxon>Cytophagia</taxon>
        <taxon>Cytophagales</taxon>
        <taxon>Hymenobacteraceae</taxon>
        <taxon>Hymenobacter</taxon>
    </lineage>
</organism>
<protein>
    <submittedName>
        <fullName evidence="2">Uncharacterized protein</fullName>
    </submittedName>
</protein>
<evidence type="ECO:0000313" key="2">
    <source>
        <dbReference type="EMBL" id="GGG33395.1"/>
    </source>
</evidence>
<comment type="caution">
    <text evidence="2">The sequence shown here is derived from an EMBL/GenBank/DDBJ whole genome shotgun (WGS) entry which is preliminary data.</text>
</comment>
<keyword evidence="3" id="KW-1185">Reference proteome</keyword>
<name>A0ABQ1WLW2_9BACT</name>
<evidence type="ECO:0000256" key="1">
    <source>
        <dbReference type="SAM" id="MobiDB-lite"/>
    </source>
</evidence>
<gene>
    <name evidence="2" type="ORF">GCM10011378_07340</name>
</gene>
<dbReference type="Proteomes" id="UP000601361">
    <property type="component" value="Unassembled WGS sequence"/>
</dbReference>